<evidence type="ECO:0000313" key="2">
    <source>
        <dbReference type="EMBL" id="OAE25598.1"/>
    </source>
</evidence>
<feature type="region of interest" description="Disordered" evidence="1">
    <location>
        <begin position="221"/>
        <end position="240"/>
    </location>
</feature>
<dbReference type="InterPro" id="IPR027417">
    <property type="entry name" value="P-loop_NTPase"/>
</dbReference>
<reference evidence="2" key="1">
    <citation type="submission" date="2016-03" db="EMBL/GenBank/DDBJ databases">
        <title>Mechanisms controlling the formation of the plant cell surface in tip-growing cells are functionally conserved among land plants.</title>
        <authorList>
            <person name="Honkanen S."/>
            <person name="Jones V.A."/>
            <person name="Morieri G."/>
            <person name="Champion C."/>
            <person name="Hetherington A.J."/>
            <person name="Kelly S."/>
            <person name="Saint-Marcoux D."/>
            <person name="Proust H."/>
            <person name="Prescott H."/>
            <person name="Dolan L."/>
        </authorList>
    </citation>
    <scope>NUCLEOTIDE SEQUENCE [LARGE SCALE GENOMIC DNA]</scope>
    <source>
        <tissue evidence="2">Whole gametophyte</tissue>
    </source>
</reference>
<gene>
    <name evidence="2" type="ORF">AXG93_812s1030</name>
</gene>
<protein>
    <submittedName>
        <fullName evidence="2">Uncharacterized protein</fullName>
    </submittedName>
</protein>
<proteinExistence type="predicted"/>
<dbReference type="AlphaFoldDB" id="A0A176VXR4"/>
<evidence type="ECO:0000256" key="1">
    <source>
        <dbReference type="SAM" id="MobiDB-lite"/>
    </source>
</evidence>
<dbReference type="SUPFAM" id="SSF52540">
    <property type="entry name" value="P-loop containing nucleoside triphosphate hydrolases"/>
    <property type="match status" value="1"/>
</dbReference>
<evidence type="ECO:0000313" key="3">
    <source>
        <dbReference type="Proteomes" id="UP000077202"/>
    </source>
</evidence>
<sequence>MTDANCGALALALRSCPSELHIGSMRSPRATRLREVIDAFGGLCRILDQVGGWGASEGRPSRASGAAEFLTFLDCERLRLEEEETGFLLKCTDEAVNIVQSLVTLLSVSYESGIGSNGVASNRMTGGLNAEALEDLYRLANELLATLWPCEKRYVAVIGPTGCGKSTLLNLLALMTCKAGEEYQQGLKLDESRAVLRDTVLEHGGGLEGVNHDDEVQLDVNEDSQEDPSSTSVGSQSENTVHLHNVDLEAEKEAMCGLLGICCARDKAAYFSKHLAFYDRYPFLLQNGRMGDAGTTKVMAVQWGPKFVARIQWVPKRKLRKRWRELRLFLDKQQPSEPVDRNTPQDSSVAKLKEHKELWQSMLRIVEHPLDSDQLPTPTEELIEGVLKKLAKRVSLGNKEVIEANPSQGCVVDRLYVRDAIRRRLSEENLGLLLEDLVIEAPIPSSEGGISLLDVPGTNDPRLLHQSETRDAIDRTTLILLILDKNVLDAGTEKVLEESPVLERLLLDTSERCNLVVVGIAEKRCTGSNSASEIVAGFDCKQDLKRALKKYDESMLKFFDREIKHGLRMAKDTIAIETFLPENSIDVDCIRDTLSSYSQQCILSPEDLKYLRLKVEGPDSLKVTNTAVNQDLPPVLMRGFRPEAIGGIAREMLQPTEEKASSFVHAVYQHLIVKMNGNEAWRDNHLDQVSVECLGECVVLLRDVQTQWQHTLERTLARYTCGGSTGGLQKHIRTALRKAYDTTFKTAMLEMRKRRSKKASTDELLTFLQNFGFGEEVKNVAISEIEKHVHIFWDALIEAITKTVSKLWSDWISQLRQLRKSIKQALDVDVQNDSNTVSSDLADHSLRTSLRSKISQLEQLVRRLEGETPLPGYSEVNYGYGLLQNHPSYEKDLLNVASEQKSKILNDSKPRTPVGESCHKSEPNIVIGNSCQNSKPRIIIEDSNQDEPPGNVVALLPLSFLAMFSLFPHMQRRCKNI</sequence>
<organism evidence="2 3">
    <name type="scientific">Marchantia polymorpha subsp. ruderalis</name>
    <dbReference type="NCBI Taxonomy" id="1480154"/>
    <lineage>
        <taxon>Eukaryota</taxon>
        <taxon>Viridiplantae</taxon>
        <taxon>Streptophyta</taxon>
        <taxon>Embryophyta</taxon>
        <taxon>Marchantiophyta</taxon>
        <taxon>Marchantiopsida</taxon>
        <taxon>Marchantiidae</taxon>
        <taxon>Marchantiales</taxon>
        <taxon>Marchantiaceae</taxon>
        <taxon>Marchantia</taxon>
    </lineage>
</organism>
<dbReference type="Proteomes" id="UP000077202">
    <property type="component" value="Unassembled WGS sequence"/>
</dbReference>
<name>A0A176VXR4_MARPO</name>
<keyword evidence="3" id="KW-1185">Reference proteome</keyword>
<comment type="caution">
    <text evidence="2">The sequence shown here is derived from an EMBL/GenBank/DDBJ whole genome shotgun (WGS) entry which is preliminary data.</text>
</comment>
<dbReference type="EMBL" id="LVLJ01002305">
    <property type="protein sequence ID" value="OAE25598.1"/>
    <property type="molecule type" value="Genomic_DNA"/>
</dbReference>
<feature type="compositionally biased region" description="Polar residues" evidence="1">
    <location>
        <begin position="227"/>
        <end position="240"/>
    </location>
</feature>
<accession>A0A176VXR4</accession>